<proteinExistence type="predicted"/>
<dbReference type="SUPFAM" id="SSF142906">
    <property type="entry name" value="YjbR-like"/>
    <property type="match status" value="1"/>
</dbReference>
<accession>A0A6P1NP49</accession>
<evidence type="ECO:0000313" key="2">
    <source>
        <dbReference type="Proteomes" id="UP000464186"/>
    </source>
</evidence>
<dbReference type="InterPro" id="IPR007351">
    <property type="entry name" value="YjbR"/>
</dbReference>
<dbReference type="KEGG" id="psey:GU243_19045"/>
<dbReference type="PANTHER" id="PTHR35145">
    <property type="entry name" value="CYTOPLASMIC PROTEIN-RELATED"/>
    <property type="match status" value="1"/>
</dbReference>
<dbReference type="InterPro" id="IPR058532">
    <property type="entry name" value="YjbR/MT2646/Rv2570-like"/>
</dbReference>
<dbReference type="Gene3D" id="3.90.1150.30">
    <property type="match status" value="1"/>
</dbReference>
<dbReference type="Proteomes" id="UP000464186">
    <property type="component" value="Chromosome"/>
</dbReference>
<keyword evidence="1" id="KW-0238">DNA-binding</keyword>
<sequence length="141" mass="15147">MDAAQLKAICLSFPGSFEDFPFGPETSVFKVRAAVAGGARHEAKMFAASAMNPDDLSVSLKCEPALAEQLRAAHPDITGAWHMNKTHWNGVRLDGDLPDAMVRDMVEDSYDLVVASLSRKQQEQLGWARLSGSSGSSGGPR</sequence>
<dbReference type="PANTHER" id="PTHR35145:SF1">
    <property type="entry name" value="CYTOPLASMIC PROTEIN"/>
    <property type="match status" value="1"/>
</dbReference>
<dbReference type="GO" id="GO:0003677">
    <property type="term" value="F:DNA binding"/>
    <property type="evidence" value="ECO:0007669"/>
    <property type="project" value="UniProtKB-KW"/>
</dbReference>
<dbReference type="AlphaFoldDB" id="A0A6P1NP49"/>
<protein>
    <submittedName>
        <fullName evidence="1">MmcQ/YjbR family DNA-binding protein</fullName>
    </submittedName>
</protein>
<dbReference type="EMBL" id="CP047898">
    <property type="protein sequence ID" value="QHK21449.1"/>
    <property type="molecule type" value="Genomic_DNA"/>
</dbReference>
<organism evidence="1 2">
    <name type="scientific">Pseudarthrobacter psychrotolerans</name>
    <dbReference type="NCBI Taxonomy" id="2697569"/>
    <lineage>
        <taxon>Bacteria</taxon>
        <taxon>Bacillati</taxon>
        <taxon>Actinomycetota</taxon>
        <taxon>Actinomycetes</taxon>
        <taxon>Micrococcales</taxon>
        <taxon>Micrococcaceae</taxon>
        <taxon>Pseudarthrobacter</taxon>
    </lineage>
</organism>
<keyword evidence="2" id="KW-1185">Reference proteome</keyword>
<evidence type="ECO:0000313" key="1">
    <source>
        <dbReference type="EMBL" id="QHK21449.1"/>
    </source>
</evidence>
<dbReference type="InterPro" id="IPR038056">
    <property type="entry name" value="YjbR-like_sf"/>
</dbReference>
<gene>
    <name evidence="1" type="ORF">GU243_19045</name>
</gene>
<reference evidence="1 2" key="1">
    <citation type="submission" date="2020-01" db="EMBL/GenBank/DDBJ databases">
        <title>Pseudarthrobacter psychrotolerans sp. nov., isolated from antarctic soil.</title>
        <authorList>
            <person name="Shin Y."/>
            <person name="Park W."/>
        </authorList>
    </citation>
    <scope>NUCLEOTIDE SEQUENCE [LARGE SCALE GENOMIC DNA]</scope>
    <source>
        <strain evidence="1 2">YJ56</strain>
    </source>
</reference>
<name>A0A6P1NP49_9MICC</name>
<dbReference type="Pfam" id="PF04237">
    <property type="entry name" value="YjbR"/>
    <property type="match status" value="1"/>
</dbReference>